<reference evidence="2 3" key="1">
    <citation type="submission" date="2019-08" db="EMBL/GenBank/DDBJ databases">
        <title>Genome of Luteibaculum oceani JCM 18817.</title>
        <authorList>
            <person name="Bowman J.P."/>
        </authorList>
    </citation>
    <scope>NUCLEOTIDE SEQUENCE [LARGE SCALE GENOMIC DNA]</scope>
    <source>
        <strain evidence="2 3">JCM 18817</strain>
    </source>
</reference>
<keyword evidence="3" id="KW-1185">Reference proteome</keyword>
<name>A0A5C6V4C8_9FLAO</name>
<sequence length="425" mass="49683">MPKLSAILFIIFLSSWIPYKIHANPNSEVLQNQVFNPNIQTVLFNIKGVPLSYPFIQLNAPSPLILRFDELGDASTELSYRIIHCNANWTKSSLKEGEYVRGYPKAPIQNYDYSFNTLTPFTHYELEIPNKQLAFTRSGNYVVEVFNTYDDKVIYLRQRFVIYEEAVKVQGKVKMPDRMSIRDAYQEVDFSVYDQNFPYGNTQTEVQATIVQNGNWSNAKYGLKPRFYRPGELVFDGDTLNVFPGGNEYRIFDLRDLSYQSARVYILDKEQSPFFVQLYRDISRIGEAYTSYEDLNGNAYIYNNQGTTPHLDSDYLNVLFSLKTDYPYNEGQLFIEGNWMGAAHRERFELSYNPTRKHYETTVPIKQGFYSYRYVLKEEDGTIQPFLEGSYWQTENQYHIFVYFRGISDESSRVIGFQQLNSVLN</sequence>
<accession>A0A5C6V4C8</accession>
<dbReference type="AlphaFoldDB" id="A0A5C6V4C8"/>
<evidence type="ECO:0000259" key="1">
    <source>
        <dbReference type="Pfam" id="PF17116"/>
    </source>
</evidence>
<dbReference type="Pfam" id="PF17116">
    <property type="entry name" value="T9SS_plug_1st"/>
    <property type="match status" value="1"/>
</dbReference>
<feature type="domain" description="Type 9 secretion system plug protein N-terminal" evidence="1">
    <location>
        <begin position="39"/>
        <end position="164"/>
    </location>
</feature>
<proteinExistence type="predicted"/>
<dbReference type="RefSeq" id="WP_147014605.1">
    <property type="nucleotide sequence ID" value="NZ_VORB01000006.1"/>
</dbReference>
<dbReference type="InterPro" id="IPR031345">
    <property type="entry name" value="T9SS_Plug_N"/>
</dbReference>
<evidence type="ECO:0000313" key="2">
    <source>
        <dbReference type="EMBL" id="TXC78578.1"/>
    </source>
</evidence>
<gene>
    <name evidence="2" type="ORF">FRX97_07625</name>
</gene>
<evidence type="ECO:0000313" key="3">
    <source>
        <dbReference type="Proteomes" id="UP000321168"/>
    </source>
</evidence>
<comment type="caution">
    <text evidence="2">The sequence shown here is derived from an EMBL/GenBank/DDBJ whole genome shotgun (WGS) entry which is preliminary data.</text>
</comment>
<dbReference type="OrthoDB" id="1522602at2"/>
<organism evidence="2 3">
    <name type="scientific">Luteibaculum oceani</name>
    <dbReference type="NCBI Taxonomy" id="1294296"/>
    <lineage>
        <taxon>Bacteria</taxon>
        <taxon>Pseudomonadati</taxon>
        <taxon>Bacteroidota</taxon>
        <taxon>Flavobacteriia</taxon>
        <taxon>Flavobacteriales</taxon>
        <taxon>Luteibaculaceae</taxon>
        <taxon>Luteibaculum</taxon>
    </lineage>
</organism>
<protein>
    <submittedName>
        <fullName evidence="2">DUF5103 domain-containing protein</fullName>
    </submittedName>
</protein>
<dbReference type="EMBL" id="VORB01000006">
    <property type="protein sequence ID" value="TXC78578.1"/>
    <property type="molecule type" value="Genomic_DNA"/>
</dbReference>
<dbReference type="Proteomes" id="UP000321168">
    <property type="component" value="Unassembled WGS sequence"/>
</dbReference>